<keyword evidence="3" id="KW-1185">Reference proteome</keyword>
<organism evidence="2 3">
    <name type="scientific">Atta colombica</name>
    <dbReference type="NCBI Taxonomy" id="520822"/>
    <lineage>
        <taxon>Eukaryota</taxon>
        <taxon>Metazoa</taxon>
        <taxon>Ecdysozoa</taxon>
        <taxon>Arthropoda</taxon>
        <taxon>Hexapoda</taxon>
        <taxon>Insecta</taxon>
        <taxon>Pterygota</taxon>
        <taxon>Neoptera</taxon>
        <taxon>Endopterygota</taxon>
        <taxon>Hymenoptera</taxon>
        <taxon>Apocrita</taxon>
        <taxon>Aculeata</taxon>
        <taxon>Formicoidea</taxon>
        <taxon>Formicidae</taxon>
        <taxon>Myrmicinae</taxon>
        <taxon>Atta</taxon>
    </lineage>
</organism>
<gene>
    <name evidence="2" type="ORF">ALC53_06958</name>
</gene>
<evidence type="ECO:0000313" key="2">
    <source>
        <dbReference type="EMBL" id="KYM82468.1"/>
    </source>
</evidence>
<reference evidence="2 3" key="1">
    <citation type="submission" date="2015-09" db="EMBL/GenBank/DDBJ databases">
        <title>Atta colombica WGS genome.</title>
        <authorList>
            <person name="Nygaard S."/>
            <person name="Hu H."/>
            <person name="Boomsma J."/>
            <person name="Zhang G."/>
        </authorList>
    </citation>
    <scope>NUCLEOTIDE SEQUENCE [LARGE SCALE GENOMIC DNA]</scope>
    <source>
        <strain evidence="2">Treedump-2</strain>
        <tissue evidence="2">Whole body</tissue>
    </source>
</reference>
<proteinExistence type="predicted"/>
<sequence length="123" mass="13125">MPVVTLRDTSMFAINVGAAGSRTRLTPESSAKQMQRDQCQGCASSSSSRTLLRLLQVRCNKSRKPQHETSAARIPPLCSQVHGDPCPESRLPVATTQATGAADTTEDRGRSTPLKRTESAGDG</sequence>
<dbReference type="AlphaFoldDB" id="A0A195BD32"/>
<dbReference type="EMBL" id="KQ976511">
    <property type="protein sequence ID" value="KYM82468.1"/>
    <property type="molecule type" value="Genomic_DNA"/>
</dbReference>
<protein>
    <submittedName>
        <fullName evidence="2">Uncharacterized protein</fullName>
    </submittedName>
</protein>
<evidence type="ECO:0000313" key="3">
    <source>
        <dbReference type="Proteomes" id="UP000078540"/>
    </source>
</evidence>
<feature type="compositionally biased region" description="Low complexity" evidence="1">
    <location>
        <begin position="94"/>
        <end position="103"/>
    </location>
</feature>
<feature type="region of interest" description="Disordered" evidence="1">
    <location>
        <begin position="62"/>
        <end position="123"/>
    </location>
</feature>
<accession>A0A195BD32</accession>
<dbReference type="Proteomes" id="UP000078540">
    <property type="component" value="Unassembled WGS sequence"/>
</dbReference>
<name>A0A195BD32_9HYME</name>
<evidence type="ECO:0000256" key="1">
    <source>
        <dbReference type="SAM" id="MobiDB-lite"/>
    </source>
</evidence>
<feature type="compositionally biased region" description="Basic and acidic residues" evidence="1">
    <location>
        <begin position="105"/>
        <end position="123"/>
    </location>
</feature>